<protein>
    <submittedName>
        <fullName evidence="1">8643_t:CDS:1</fullName>
    </submittedName>
</protein>
<feature type="non-terminal residue" evidence="1">
    <location>
        <position position="57"/>
    </location>
</feature>
<reference evidence="1" key="1">
    <citation type="submission" date="2021-06" db="EMBL/GenBank/DDBJ databases">
        <authorList>
            <person name="Kallberg Y."/>
            <person name="Tangrot J."/>
            <person name="Rosling A."/>
        </authorList>
    </citation>
    <scope>NUCLEOTIDE SEQUENCE</scope>
    <source>
        <strain evidence="1">IN212</strain>
    </source>
</reference>
<comment type="caution">
    <text evidence="1">The sequence shown here is derived from an EMBL/GenBank/DDBJ whole genome shotgun (WGS) entry which is preliminary data.</text>
</comment>
<feature type="non-terminal residue" evidence="1">
    <location>
        <position position="1"/>
    </location>
</feature>
<sequence length="57" mass="6855">ESEEDLIWLSRLLTEEKEDLTDLIRLRIKKENLADLGLIRLPIKEDEDDDEEKKEEM</sequence>
<name>A0A9N9JQG3_9GLOM</name>
<dbReference type="Proteomes" id="UP000789396">
    <property type="component" value="Unassembled WGS sequence"/>
</dbReference>
<gene>
    <name evidence="1" type="ORF">RFULGI_LOCUS16882</name>
</gene>
<accession>A0A9N9JQG3</accession>
<evidence type="ECO:0000313" key="1">
    <source>
        <dbReference type="EMBL" id="CAG8792477.1"/>
    </source>
</evidence>
<organism evidence="1 2">
    <name type="scientific">Racocetra fulgida</name>
    <dbReference type="NCBI Taxonomy" id="60492"/>
    <lineage>
        <taxon>Eukaryota</taxon>
        <taxon>Fungi</taxon>
        <taxon>Fungi incertae sedis</taxon>
        <taxon>Mucoromycota</taxon>
        <taxon>Glomeromycotina</taxon>
        <taxon>Glomeromycetes</taxon>
        <taxon>Diversisporales</taxon>
        <taxon>Gigasporaceae</taxon>
        <taxon>Racocetra</taxon>
    </lineage>
</organism>
<evidence type="ECO:0000313" key="2">
    <source>
        <dbReference type="Proteomes" id="UP000789396"/>
    </source>
</evidence>
<dbReference type="AlphaFoldDB" id="A0A9N9JQG3"/>
<keyword evidence="2" id="KW-1185">Reference proteome</keyword>
<dbReference type="EMBL" id="CAJVPZ010062727">
    <property type="protein sequence ID" value="CAG8792477.1"/>
    <property type="molecule type" value="Genomic_DNA"/>
</dbReference>
<proteinExistence type="predicted"/>